<proteinExistence type="predicted"/>
<protein>
    <submittedName>
        <fullName evidence="9">Putative integral membrane protein</fullName>
    </submittedName>
</protein>
<dbReference type="PANTHER" id="PTHR30287:SF2">
    <property type="entry name" value="BLL1001 PROTEIN"/>
    <property type="match status" value="1"/>
</dbReference>
<feature type="transmembrane region" description="Helical" evidence="7">
    <location>
        <begin position="41"/>
        <end position="64"/>
    </location>
</feature>
<dbReference type="Pfam" id="PF02687">
    <property type="entry name" value="FtsX"/>
    <property type="match status" value="2"/>
</dbReference>
<feature type="domain" description="ABC3 transporter permease C-terminal" evidence="8">
    <location>
        <begin position="218"/>
        <end position="329"/>
    </location>
</feature>
<feature type="transmembrane region" description="Helical" evidence="7">
    <location>
        <begin position="387"/>
        <end position="410"/>
    </location>
</feature>
<dbReference type="InterPro" id="IPR038766">
    <property type="entry name" value="Membrane_comp_ABC_pdt"/>
</dbReference>
<evidence type="ECO:0000256" key="7">
    <source>
        <dbReference type="SAM" id="Phobius"/>
    </source>
</evidence>
<keyword evidence="5 7" id="KW-0472">Membrane</keyword>
<feature type="region of interest" description="Disordered" evidence="6">
    <location>
        <begin position="503"/>
        <end position="526"/>
    </location>
</feature>
<name>E2Q473_STRCL</name>
<accession>E2Q473</accession>
<feature type="transmembrane region" description="Helical" evidence="7">
    <location>
        <begin position="210"/>
        <end position="234"/>
    </location>
</feature>
<sequence>MTLPGVRRPAVRGRARRWSQELVLGFRFGALGGRESWMRNVLTAVGVGLGVALLLIAASLPQIMSERDQRTNNRLPHAFLLSEPARPTATSVVTADISTEFRSETVTGEVLRADGDRPKLPPGVDALPRPGEMVVSPALERLLGSPEGEPLAERLGRHISGTIGPAGLLDPGELLFYAGSDTLSADVEGFRTDGFGYTGEGFDSGSVDPVLTVLATLITVVLLVPVAVFIATALRCGGDRRDRRLAALRLVGADIRAVRRIAAGEALFASLLGLVTGFAFFALARLFAGSVRIWGLSAFPSDVVPVPWLAALIAGAVPTVSVLLTLFALRSVVIEPLGVVRGSRTRPRRLWWRLLMPATGVAVLLLADPIQRKAGSEQTYPVPLAVGAILVLLGVTALFPWLVGAVVGRLRGGPLPWQLAVRALQLRSGTATRSVSGIMVAVSGAIALQMVFAGMHEDFKRVTGVHPAWGLMDVTLTNAAAKPVEPMARALRETRGVSDVLPMVTSSARPPSLPPTGDEPPPSASLTVADCPVLRKLARIRSCEDGDTFVVHSSDSWGNDWVRRTARKGEEIVVDSRHGPPPDSVPEGGFRWTLPEDSPTVTARRDFAGWEYDGIYATPGALDPGRLRHSAARAVVTLDESVPDAEDRVRNTAARLDPVAHIWSIHTPERDRKYASIHTGLLAGATGTMVLIAATMVITQIEQLRERRRLLSTLLAFGTRRSTLAWSQLWQTALPVVLGTAVATAGGLVLGAVMLRLIAKPLPDWRLFLPVAGTGTMVILLVTLVSLPTLWRMTRTDGLRTE</sequence>
<feature type="transmembrane region" description="Helical" evidence="7">
    <location>
        <begin position="736"/>
        <end position="755"/>
    </location>
</feature>
<dbReference type="InterPro" id="IPR003838">
    <property type="entry name" value="ABC3_permease_C"/>
</dbReference>
<feature type="transmembrane region" description="Helical" evidence="7">
    <location>
        <begin position="677"/>
        <end position="698"/>
    </location>
</feature>
<feature type="transmembrane region" description="Helical" evidence="7">
    <location>
        <begin position="350"/>
        <end position="367"/>
    </location>
</feature>
<evidence type="ECO:0000256" key="2">
    <source>
        <dbReference type="ARBA" id="ARBA00022475"/>
    </source>
</evidence>
<evidence type="ECO:0000259" key="8">
    <source>
        <dbReference type="Pfam" id="PF02687"/>
    </source>
</evidence>
<evidence type="ECO:0000256" key="4">
    <source>
        <dbReference type="ARBA" id="ARBA00022989"/>
    </source>
</evidence>
<evidence type="ECO:0000256" key="3">
    <source>
        <dbReference type="ARBA" id="ARBA00022692"/>
    </source>
</evidence>
<dbReference type="PANTHER" id="PTHR30287">
    <property type="entry name" value="MEMBRANE COMPONENT OF PREDICTED ABC SUPERFAMILY METABOLITE UPTAKE TRANSPORTER"/>
    <property type="match status" value="1"/>
</dbReference>
<dbReference type="GO" id="GO:0005886">
    <property type="term" value="C:plasma membrane"/>
    <property type="evidence" value="ECO:0007669"/>
    <property type="project" value="UniProtKB-SubCell"/>
</dbReference>
<dbReference type="EMBL" id="CM000913">
    <property type="protein sequence ID" value="EFG09011.1"/>
    <property type="molecule type" value="Genomic_DNA"/>
</dbReference>
<reference evidence="9 10" key="1">
    <citation type="journal article" date="2010" name="Genome Biol. Evol.">
        <title>The sequence of a 1.8-mb bacterial linear plasmid reveals a rich evolutionary reservoir of secondary metabolic pathways.</title>
        <authorList>
            <person name="Medema M.H."/>
            <person name="Trefzer A."/>
            <person name="Kovalchuk A."/>
            <person name="van den Berg M."/>
            <person name="Mueller U."/>
            <person name="Heijne W."/>
            <person name="Wu L."/>
            <person name="Alam M.T."/>
            <person name="Ronning C.M."/>
            <person name="Nierman W.C."/>
            <person name="Bovenberg R.A.L."/>
            <person name="Breitling R."/>
            <person name="Takano E."/>
        </authorList>
    </citation>
    <scope>NUCLEOTIDE SEQUENCE [LARGE SCALE GENOMIC DNA]</scope>
    <source>
        <strain evidence="10">ATCC 27064 / DSM 738 / JCM 4710 / NBRC 13307 / NCIMB 12785 / NRRL 3585 / VKM Ac-602</strain>
    </source>
</reference>
<feature type="transmembrane region" description="Helical" evidence="7">
    <location>
        <begin position="266"/>
        <end position="288"/>
    </location>
</feature>
<evidence type="ECO:0000256" key="5">
    <source>
        <dbReference type="ARBA" id="ARBA00023136"/>
    </source>
</evidence>
<dbReference type="AlphaFoldDB" id="E2Q473"/>
<keyword evidence="3 7" id="KW-0812">Transmembrane</keyword>
<evidence type="ECO:0000256" key="1">
    <source>
        <dbReference type="ARBA" id="ARBA00004651"/>
    </source>
</evidence>
<dbReference type="RefSeq" id="WP_003961676.1">
    <property type="nucleotide sequence ID" value="NZ_CM000913.1"/>
</dbReference>
<feature type="transmembrane region" description="Helical" evidence="7">
    <location>
        <begin position="308"/>
        <end position="329"/>
    </location>
</feature>
<keyword evidence="2" id="KW-1003">Cell membrane</keyword>
<comment type="subcellular location">
    <subcellularLocation>
        <location evidence="1">Cell membrane</location>
        <topology evidence="1">Multi-pass membrane protein</topology>
    </subcellularLocation>
</comment>
<keyword evidence="4 7" id="KW-1133">Transmembrane helix</keyword>
<evidence type="ECO:0000313" key="10">
    <source>
        <dbReference type="Proteomes" id="UP000002357"/>
    </source>
</evidence>
<feature type="compositionally biased region" description="Pro residues" evidence="6">
    <location>
        <begin position="511"/>
        <end position="523"/>
    </location>
</feature>
<dbReference type="STRING" id="1901.BB341_09050"/>
<feature type="domain" description="ABC3 transporter permease C-terminal" evidence="8">
    <location>
        <begin position="686"/>
        <end position="795"/>
    </location>
</feature>
<gene>
    <name evidence="9" type="ORF">SCLAV_3937</name>
</gene>
<keyword evidence="10" id="KW-1185">Reference proteome</keyword>
<organism evidence="9 10">
    <name type="scientific">Streptomyces clavuligerus</name>
    <dbReference type="NCBI Taxonomy" id="1901"/>
    <lineage>
        <taxon>Bacteria</taxon>
        <taxon>Bacillati</taxon>
        <taxon>Actinomycetota</taxon>
        <taxon>Actinomycetes</taxon>
        <taxon>Kitasatosporales</taxon>
        <taxon>Streptomycetaceae</taxon>
        <taxon>Streptomyces</taxon>
    </lineage>
</organism>
<feature type="transmembrane region" description="Helical" evidence="7">
    <location>
        <begin position="767"/>
        <end position="791"/>
    </location>
</feature>
<evidence type="ECO:0000256" key="6">
    <source>
        <dbReference type="SAM" id="MobiDB-lite"/>
    </source>
</evidence>
<feature type="transmembrane region" description="Helical" evidence="7">
    <location>
        <begin position="431"/>
        <end position="452"/>
    </location>
</feature>
<evidence type="ECO:0000313" key="9">
    <source>
        <dbReference type="EMBL" id="EFG09011.1"/>
    </source>
</evidence>
<dbReference type="Proteomes" id="UP000002357">
    <property type="component" value="Chromosome"/>
</dbReference>
<dbReference type="KEGG" id="sclf:BB341_09050"/>
<dbReference type="eggNOG" id="COG0577">
    <property type="taxonomic scope" value="Bacteria"/>
</dbReference>
<dbReference type="OrthoDB" id="3654456at2"/>
<dbReference type="GeneID" id="93729571"/>